<dbReference type="AlphaFoldDB" id="A0A1X0I1U7"/>
<proteinExistence type="inferred from homology"/>
<dbReference type="RefSeq" id="WP_142275298.1">
    <property type="nucleotide sequence ID" value="NZ_MVIE01000098.1"/>
</dbReference>
<sequence length="25" mass="2600">MFDFGALPPEINSGRMYAGPGSGPM</sequence>
<protein>
    <recommendedName>
        <fullName evidence="3">PPE domain-containing protein</fullName>
    </recommendedName>
</protein>
<dbReference type="SUPFAM" id="SSF140459">
    <property type="entry name" value="PE/PPE dimer-like"/>
    <property type="match status" value="1"/>
</dbReference>
<evidence type="ECO:0000256" key="2">
    <source>
        <dbReference type="SAM" id="MobiDB-lite"/>
    </source>
</evidence>
<evidence type="ECO:0000313" key="4">
    <source>
        <dbReference type="EMBL" id="ORB32742.1"/>
    </source>
</evidence>
<keyword evidence="5" id="KW-1185">Reference proteome</keyword>
<feature type="region of interest" description="Disordered" evidence="2">
    <location>
        <begin position="1"/>
        <end position="25"/>
    </location>
</feature>
<evidence type="ECO:0000256" key="1">
    <source>
        <dbReference type="ARBA" id="ARBA00010652"/>
    </source>
</evidence>
<evidence type="ECO:0000259" key="3">
    <source>
        <dbReference type="Pfam" id="PF00823"/>
    </source>
</evidence>
<comment type="caution">
    <text evidence="4">The sequence shown here is derived from an EMBL/GenBank/DDBJ whole genome shotgun (WGS) entry which is preliminary data.</text>
</comment>
<evidence type="ECO:0000313" key="5">
    <source>
        <dbReference type="Proteomes" id="UP000192513"/>
    </source>
</evidence>
<dbReference type="Proteomes" id="UP000192513">
    <property type="component" value="Unassembled WGS sequence"/>
</dbReference>
<dbReference type="InterPro" id="IPR038332">
    <property type="entry name" value="PPE_sf"/>
</dbReference>
<dbReference type="Gene3D" id="1.20.1260.20">
    <property type="entry name" value="PPE superfamily"/>
    <property type="match status" value="1"/>
</dbReference>
<feature type="domain" description="PPE" evidence="3">
    <location>
        <begin position="3"/>
        <end position="25"/>
    </location>
</feature>
<name>A0A1X0I1U7_9MYCO</name>
<dbReference type="InterPro" id="IPR000030">
    <property type="entry name" value="PPE_dom"/>
</dbReference>
<dbReference type="EMBL" id="MVIE01000098">
    <property type="protein sequence ID" value="ORB32742.1"/>
    <property type="molecule type" value="Genomic_DNA"/>
</dbReference>
<feature type="non-terminal residue" evidence="4">
    <location>
        <position position="25"/>
    </location>
</feature>
<dbReference type="Pfam" id="PF00823">
    <property type="entry name" value="PPE"/>
    <property type="match status" value="1"/>
</dbReference>
<gene>
    <name evidence="4" type="ORF">BST39_28520</name>
</gene>
<organism evidence="4 5">
    <name type="scientific">Mycobacterium paraseoulense</name>
    <dbReference type="NCBI Taxonomy" id="590652"/>
    <lineage>
        <taxon>Bacteria</taxon>
        <taxon>Bacillati</taxon>
        <taxon>Actinomycetota</taxon>
        <taxon>Actinomycetes</taxon>
        <taxon>Mycobacteriales</taxon>
        <taxon>Mycobacteriaceae</taxon>
        <taxon>Mycobacterium</taxon>
    </lineage>
</organism>
<comment type="similarity">
    <text evidence="1">Belongs to the mycobacterial PPE family.</text>
</comment>
<reference evidence="4 5" key="1">
    <citation type="submission" date="2017-02" db="EMBL/GenBank/DDBJ databases">
        <title>The new phylogeny of genus Mycobacterium.</title>
        <authorList>
            <person name="Tortoli E."/>
            <person name="Trovato A."/>
            <person name="Cirillo D.M."/>
        </authorList>
    </citation>
    <scope>NUCLEOTIDE SEQUENCE [LARGE SCALE GENOMIC DNA]</scope>
    <source>
        <strain evidence="4 5">DSM 45000</strain>
    </source>
</reference>
<accession>A0A1X0I1U7</accession>